<dbReference type="Gene3D" id="3.30.200.20">
    <property type="entry name" value="Phosphorylase Kinase, domain 1"/>
    <property type="match status" value="1"/>
</dbReference>
<evidence type="ECO:0000256" key="2">
    <source>
        <dbReference type="ARBA" id="ARBA00012513"/>
    </source>
</evidence>
<reference evidence="24" key="2">
    <citation type="submission" date="2025-08" db="UniProtKB">
        <authorList>
            <consortium name="RefSeq"/>
        </authorList>
    </citation>
    <scope>IDENTIFICATION</scope>
    <source>
        <tissue evidence="24">Leaf</tissue>
    </source>
</reference>
<dbReference type="PROSITE" id="PS50011">
    <property type="entry name" value="PROTEIN_KINASE_DOM"/>
    <property type="match status" value="1"/>
</dbReference>
<keyword evidence="16" id="KW-0325">Glycoprotein</keyword>
<keyword evidence="13 21" id="KW-1133">Transmembrane helix</keyword>
<evidence type="ECO:0000256" key="12">
    <source>
        <dbReference type="ARBA" id="ARBA00022840"/>
    </source>
</evidence>
<evidence type="ECO:0000256" key="18">
    <source>
        <dbReference type="ARBA" id="ARBA00048679"/>
    </source>
</evidence>
<feature type="binding site" evidence="19">
    <location>
        <position position="731"/>
    </location>
    <ligand>
        <name>ATP</name>
        <dbReference type="ChEBI" id="CHEBI:30616"/>
    </ligand>
</feature>
<dbReference type="Gene3D" id="3.80.10.10">
    <property type="entry name" value="Ribonuclease Inhibitor"/>
    <property type="match status" value="2"/>
</dbReference>
<dbReference type="InterPro" id="IPR001611">
    <property type="entry name" value="Leu-rich_rpt"/>
</dbReference>
<evidence type="ECO:0000256" key="10">
    <source>
        <dbReference type="ARBA" id="ARBA00022741"/>
    </source>
</evidence>
<proteinExistence type="predicted"/>
<dbReference type="InterPro" id="IPR021720">
    <property type="entry name" value="Malectin_dom"/>
</dbReference>
<accession>A0ABM1QY22</accession>
<keyword evidence="23" id="KW-1185">Reference proteome</keyword>
<evidence type="ECO:0000259" key="22">
    <source>
        <dbReference type="PROSITE" id="PS50011"/>
    </source>
</evidence>
<dbReference type="RefSeq" id="XP_019091660.1">
    <property type="nucleotide sequence ID" value="XM_019236115.1"/>
</dbReference>
<evidence type="ECO:0000256" key="4">
    <source>
        <dbReference type="ARBA" id="ARBA00022553"/>
    </source>
</evidence>
<comment type="subcellular location">
    <subcellularLocation>
        <location evidence="1">Membrane</location>
        <topology evidence="1">Single-pass type I membrane protein</topology>
    </subcellularLocation>
</comment>
<keyword evidence="7 21" id="KW-0812">Transmembrane</keyword>
<gene>
    <name evidence="24" type="primary">LOC104742980</name>
</gene>
<evidence type="ECO:0000256" key="21">
    <source>
        <dbReference type="SAM" id="Phobius"/>
    </source>
</evidence>
<keyword evidence="5" id="KW-0433">Leucine-rich repeat</keyword>
<dbReference type="InterPro" id="IPR051824">
    <property type="entry name" value="LRR_Rcpt-Like_S/T_Kinase"/>
</dbReference>
<keyword evidence="9" id="KW-0677">Repeat</keyword>
<dbReference type="PANTHER" id="PTHR48006:SF99">
    <property type="entry name" value="PROTEIN KINASE DOMAIN-CONTAINING PROTEIN"/>
    <property type="match status" value="1"/>
</dbReference>
<comment type="catalytic activity">
    <reaction evidence="17">
        <text>L-threonyl-[protein] + ATP = O-phospho-L-threonyl-[protein] + ADP + H(+)</text>
        <dbReference type="Rhea" id="RHEA:46608"/>
        <dbReference type="Rhea" id="RHEA-COMP:11060"/>
        <dbReference type="Rhea" id="RHEA-COMP:11605"/>
        <dbReference type="ChEBI" id="CHEBI:15378"/>
        <dbReference type="ChEBI" id="CHEBI:30013"/>
        <dbReference type="ChEBI" id="CHEBI:30616"/>
        <dbReference type="ChEBI" id="CHEBI:61977"/>
        <dbReference type="ChEBI" id="CHEBI:456216"/>
        <dbReference type="EC" id="2.7.11.1"/>
    </reaction>
</comment>
<evidence type="ECO:0000256" key="17">
    <source>
        <dbReference type="ARBA" id="ARBA00047899"/>
    </source>
</evidence>
<dbReference type="InterPro" id="IPR017441">
    <property type="entry name" value="Protein_kinase_ATP_BS"/>
</dbReference>
<comment type="catalytic activity">
    <reaction evidence="18">
        <text>L-seryl-[protein] + ATP = O-phospho-L-seryl-[protein] + ADP + H(+)</text>
        <dbReference type="Rhea" id="RHEA:17989"/>
        <dbReference type="Rhea" id="RHEA-COMP:9863"/>
        <dbReference type="Rhea" id="RHEA-COMP:11604"/>
        <dbReference type="ChEBI" id="CHEBI:15378"/>
        <dbReference type="ChEBI" id="CHEBI:29999"/>
        <dbReference type="ChEBI" id="CHEBI:30616"/>
        <dbReference type="ChEBI" id="CHEBI:83421"/>
        <dbReference type="ChEBI" id="CHEBI:456216"/>
        <dbReference type="EC" id="2.7.11.1"/>
    </reaction>
</comment>
<protein>
    <recommendedName>
        <fullName evidence="2">non-specific serine/threonine protein kinase</fullName>
        <ecNumber evidence="2">2.7.11.1</ecNumber>
    </recommendedName>
</protein>
<dbReference type="SUPFAM" id="SSF56112">
    <property type="entry name" value="Protein kinase-like (PK-like)"/>
    <property type="match status" value="1"/>
</dbReference>
<dbReference type="GeneID" id="104742980"/>
<dbReference type="InterPro" id="IPR055414">
    <property type="entry name" value="LRR_R13L4/SHOC2-like"/>
</dbReference>
<keyword evidence="15" id="KW-0675">Receptor</keyword>
<dbReference type="Gene3D" id="1.10.510.10">
    <property type="entry name" value="Transferase(Phosphotransferase) domain 1"/>
    <property type="match status" value="1"/>
</dbReference>
<evidence type="ECO:0000256" key="5">
    <source>
        <dbReference type="ARBA" id="ARBA00022614"/>
    </source>
</evidence>
<keyword evidence="8" id="KW-0732">Signal</keyword>
<feature type="transmembrane region" description="Helical" evidence="21">
    <location>
        <begin position="646"/>
        <end position="668"/>
    </location>
</feature>
<dbReference type="InterPro" id="IPR008271">
    <property type="entry name" value="Ser/Thr_kinase_AS"/>
</dbReference>
<evidence type="ECO:0000256" key="7">
    <source>
        <dbReference type="ARBA" id="ARBA00022692"/>
    </source>
</evidence>
<dbReference type="Pfam" id="PF23598">
    <property type="entry name" value="LRR_14"/>
    <property type="match status" value="1"/>
</dbReference>
<dbReference type="InterPro" id="IPR001245">
    <property type="entry name" value="Ser-Thr/Tyr_kinase_cat_dom"/>
</dbReference>
<feature type="region of interest" description="Disordered" evidence="20">
    <location>
        <begin position="1"/>
        <end position="24"/>
    </location>
</feature>
<evidence type="ECO:0000256" key="9">
    <source>
        <dbReference type="ARBA" id="ARBA00022737"/>
    </source>
</evidence>
<dbReference type="EC" id="2.7.11.1" evidence="2"/>
<keyword evidence="14 21" id="KW-0472">Membrane</keyword>
<dbReference type="Pfam" id="PF00560">
    <property type="entry name" value="LRR_1"/>
    <property type="match status" value="1"/>
</dbReference>
<evidence type="ECO:0000313" key="24">
    <source>
        <dbReference type="RefSeq" id="XP_019091660.1"/>
    </source>
</evidence>
<organism evidence="23 24">
    <name type="scientific">Camelina sativa</name>
    <name type="common">False flax</name>
    <name type="synonym">Myagrum sativum</name>
    <dbReference type="NCBI Taxonomy" id="90675"/>
    <lineage>
        <taxon>Eukaryota</taxon>
        <taxon>Viridiplantae</taxon>
        <taxon>Streptophyta</taxon>
        <taxon>Embryophyta</taxon>
        <taxon>Tracheophyta</taxon>
        <taxon>Spermatophyta</taxon>
        <taxon>Magnoliopsida</taxon>
        <taxon>eudicotyledons</taxon>
        <taxon>Gunneridae</taxon>
        <taxon>Pentapetalae</taxon>
        <taxon>rosids</taxon>
        <taxon>malvids</taxon>
        <taxon>Brassicales</taxon>
        <taxon>Brassicaceae</taxon>
        <taxon>Camelineae</taxon>
        <taxon>Camelina</taxon>
    </lineage>
</organism>
<reference evidence="23" key="1">
    <citation type="journal article" date="2014" name="Nat. Commun.">
        <title>The emerging biofuel crop Camelina sativa retains a highly undifferentiated hexaploid genome structure.</title>
        <authorList>
            <person name="Kagale S."/>
            <person name="Koh C."/>
            <person name="Nixon J."/>
            <person name="Bollina V."/>
            <person name="Clarke W.E."/>
            <person name="Tuteja R."/>
            <person name="Spillane C."/>
            <person name="Robinson S.J."/>
            <person name="Links M.G."/>
            <person name="Clarke C."/>
            <person name="Higgins E.E."/>
            <person name="Huebert T."/>
            <person name="Sharpe A.G."/>
            <person name="Parkin I.A."/>
        </authorList>
    </citation>
    <scope>NUCLEOTIDE SEQUENCE [LARGE SCALE GENOMIC DNA]</scope>
    <source>
        <strain evidence="23">cv. DH55</strain>
    </source>
</reference>
<evidence type="ECO:0000256" key="16">
    <source>
        <dbReference type="ARBA" id="ARBA00023180"/>
    </source>
</evidence>
<dbReference type="Gene3D" id="2.60.120.430">
    <property type="entry name" value="Galactose-binding lectin"/>
    <property type="match status" value="1"/>
</dbReference>
<dbReference type="SUPFAM" id="SSF52058">
    <property type="entry name" value="L domain-like"/>
    <property type="match status" value="1"/>
</dbReference>
<keyword evidence="3" id="KW-0723">Serine/threonine-protein kinase</keyword>
<evidence type="ECO:0000256" key="20">
    <source>
        <dbReference type="SAM" id="MobiDB-lite"/>
    </source>
</evidence>
<dbReference type="Pfam" id="PF11721">
    <property type="entry name" value="Malectin"/>
    <property type="match status" value="1"/>
</dbReference>
<evidence type="ECO:0000256" key="6">
    <source>
        <dbReference type="ARBA" id="ARBA00022679"/>
    </source>
</evidence>
<evidence type="ECO:0000256" key="3">
    <source>
        <dbReference type="ARBA" id="ARBA00022527"/>
    </source>
</evidence>
<dbReference type="PROSITE" id="PS00107">
    <property type="entry name" value="PROTEIN_KINASE_ATP"/>
    <property type="match status" value="1"/>
</dbReference>
<dbReference type="InterPro" id="IPR011009">
    <property type="entry name" value="Kinase-like_dom_sf"/>
</dbReference>
<evidence type="ECO:0000256" key="1">
    <source>
        <dbReference type="ARBA" id="ARBA00004479"/>
    </source>
</evidence>
<dbReference type="PANTHER" id="PTHR48006">
    <property type="entry name" value="LEUCINE-RICH REPEAT-CONTAINING PROTEIN DDB_G0281931-RELATED"/>
    <property type="match status" value="1"/>
</dbReference>
<feature type="domain" description="Protein kinase" evidence="22">
    <location>
        <begin position="703"/>
        <end position="980"/>
    </location>
</feature>
<dbReference type="Pfam" id="PF07714">
    <property type="entry name" value="PK_Tyr_Ser-Thr"/>
    <property type="match status" value="1"/>
</dbReference>
<dbReference type="InterPro" id="IPR032675">
    <property type="entry name" value="LRR_dom_sf"/>
</dbReference>
<dbReference type="PROSITE" id="PS00108">
    <property type="entry name" value="PROTEIN_KINASE_ST"/>
    <property type="match status" value="1"/>
</dbReference>
<keyword evidence="12 19" id="KW-0067">ATP-binding</keyword>
<feature type="transmembrane region" description="Helical" evidence="21">
    <location>
        <begin position="87"/>
        <end position="105"/>
    </location>
</feature>
<keyword evidence="6" id="KW-0808">Transferase</keyword>
<dbReference type="CDD" id="cd14066">
    <property type="entry name" value="STKc_IRAK"/>
    <property type="match status" value="1"/>
</dbReference>
<dbReference type="Proteomes" id="UP000694864">
    <property type="component" value="Chromosome 14"/>
</dbReference>
<keyword evidence="4" id="KW-0597">Phosphoprotein</keyword>
<keyword evidence="10 19" id="KW-0547">Nucleotide-binding</keyword>
<dbReference type="SMART" id="SM00220">
    <property type="entry name" value="S_TKc"/>
    <property type="match status" value="1"/>
</dbReference>
<evidence type="ECO:0000256" key="19">
    <source>
        <dbReference type="PROSITE-ProRule" id="PRU10141"/>
    </source>
</evidence>
<name>A0ABM1QY22_CAMSA</name>
<dbReference type="InterPro" id="IPR000719">
    <property type="entry name" value="Prot_kinase_dom"/>
</dbReference>
<evidence type="ECO:0000256" key="14">
    <source>
        <dbReference type="ARBA" id="ARBA00023136"/>
    </source>
</evidence>
<evidence type="ECO:0000313" key="23">
    <source>
        <dbReference type="Proteomes" id="UP000694864"/>
    </source>
</evidence>
<keyword evidence="11" id="KW-0418">Kinase</keyword>
<evidence type="ECO:0000256" key="15">
    <source>
        <dbReference type="ARBA" id="ARBA00023170"/>
    </source>
</evidence>
<evidence type="ECO:0000256" key="11">
    <source>
        <dbReference type="ARBA" id="ARBA00022777"/>
    </source>
</evidence>
<sequence>MYPRCGSPGSSSKPNRSHYSSRRSGGFELHIRGLGDQGSEGMEHQRRTLLRRCHQGGNHHGGQKLQPFNKMRLLFRQVHNLPHHCPVHTYIFLFFFLFFLKYFYLSPLRSMLFHFHSKVFAKDVSGPIPPLLWTLTYLTDLNLAQNYLTGSLSPAIGNLTQLEWITIGINALSGPFPKEIGLLTSLKSLGIGLNNFSGPIPAEIGNCTRLLKIYLGNSGLSGEIPSSFANLVELQDAWLNDVDVTGPIPEFIGKWTRLTILKLHGTRLSGPLPSSFSNLTSLTDLSVGDISNGSSSLEFIKNMKSLNTLTFRNSNLTGTIPSNIGEYSKLKQVDLSFNKLHGPIPASLFNLSQLTHLFLGNNTFNGSLPTEKSRSLINIDVSYNDLSGSLPSWVSLPNLKLNLVVNNFTLEGLDKRVLPGLKCLQKNFPCNRGRGIYSDFAINCGGLKIQSVSGAVFERDEKDLGSASFFVSDVQRWAATSVGYFAGITHNVGLEILNTLDSDSELFQSARHSTSSLRYYGLGLGNGGYTVTLQFAEIQILGSNTSRRLGRRPFDIYVQGKLVAKDFDIRRTAGGTAVRAVRREYKANVSENYLEIHLFWAGKGSTAIPTMGTYGPLISAVSAKPDFTPNIANRPPQKEKFGTGTFVGALVGIGLLIIFLAAVVIFIIRKSKKRYTDDEELLSMDVKPYTFTYSELKSATQDFDPSNKLGEGGFGSVYKGKLNDGREIAVKVLSVGSRHGKGQFVAEIVTISTVLHRNLVKLYGCCYEGDHRLLVYEYLPNGSLDHALFGHGGEKNLHLDWPTRFEICLGVARGLAYLHEEASVCIVHRDVKASNILLDSKLLPKVSDFGLAKLYDDKKTHISTRVAGTIGYLAPEYAMRGHLTEKTDVYAFGVVALELVSGRPNSDVSLGEEKKYLLEWAWNLHEKSREMELIDPDLTEFNMEEVKRMIGIALLCIQTSYGLRPPMSRVVAMLSGDVEVSDVTSKPGYLTDWRFDDTPSSSFSAFQTKDTDASSSYSTGFVTPRDGDIQPMLGVRINEGR</sequence>
<evidence type="ECO:0000256" key="13">
    <source>
        <dbReference type="ARBA" id="ARBA00022989"/>
    </source>
</evidence>
<evidence type="ECO:0000256" key="8">
    <source>
        <dbReference type="ARBA" id="ARBA00022729"/>
    </source>
</evidence>